<evidence type="ECO:0000256" key="6">
    <source>
        <dbReference type="ARBA" id="ARBA00022619"/>
    </source>
</evidence>
<evidence type="ECO:0000256" key="9">
    <source>
        <dbReference type="NCBIfam" id="TIGR00187"/>
    </source>
</evidence>
<dbReference type="GO" id="GO:0009231">
    <property type="term" value="P:riboflavin biosynthetic process"/>
    <property type="evidence" value="ECO:0007669"/>
    <property type="project" value="UniProtKB-KW"/>
</dbReference>
<dbReference type="PROSITE" id="PS51177">
    <property type="entry name" value="LUMAZINE_BIND"/>
    <property type="match status" value="2"/>
</dbReference>
<dbReference type="SUPFAM" id="SSF63380">
    <property type="entry name" value="Riboflavin synthase domain-like"/>
    <property type="match status" value="2"/>
</dbReference>
<evidence type="ECO:0000256" key="4">
    <source>
        <dbReference type="ARBA" id="ARBA00012827"/>
    </source>
</evidence>
<dbReference type="EMBL" id="RLIH01000011">
    <property type="protein sequence ID" value="RVU54348.1"/>
    <property type="molecule type" value="Genomic_DNA"/>
</dbReference>
<dbReference type="Proteomes" id="UP000288812">
    <property type="component" value="Unassembled WGS sequence"/>
</dbReference>
<dbReference type="FunFam" id="2.40.30.20:FF:000004">
    <property type="entry name" value="Riboflavin synthase, alpha subunit"/>
    <property type="match status" value="1"/>
</dbReference>
<comment type="caution">
    <text evidence="12">The sequence shown here is derived from an EMBL/GenBank/DDBJ whole genome shotgun (WGS) entry which is preliminary data.</text>
</comment>
<comment type="function">
    <text evidence="2">Catalyzes the dismutation of two molecules of 6,7-dimethyl-8-ribityllumazine, resulting in the formation of riboflavin and 5-amino-6-(D-ribitylamino)uracil.</text>
</comment>
<dbReference type="GO" id="GO:0004746">
    <property type="term" value="F:riboflavin synthase activity"/>
    <property type="evidence" value="ECO:0007669"/>
    <property type="project" value="UniProtKB-UniRule"/>
</dbReference>
<keyword evidence="8" id="KW-0677">Repeat</keyword>
<keyword evidence="6" id="KW-0686">Riboflavin biosynthesis</keyword>
<feature type="repeat" description="Lumazine-binding" evidence="10">
    <location>
        <begin position="1"/>
        <end position="96"/>
    </location>
</feature>
<protein>
    <recommendedName>
        <fullName evidence="5 9">Riboflavin synthase</fullName>
        <ecNumber evidence="4 9">2.5.1.9</ecNumber>
    </recommendedName>
</protein>
<dbReference type="AlphaFoldDB" id="A0A437S5T4"/>
<dbReference type="InterPro" id="IPR023366">
    <property type="entry name" value="ATP_synth_asu-like_sf"/>
</dbReference>
<keyword evidence="7 12" id="KW-0808">Transferase</keyword>
<accession>A0A437S5T4</accession>
<evidence type="ECO:0000313" key="12">
    <source>
        <dbReference type="EMBL" id="RVU54348.1"/>
    </source>
</evidence>
<evidence type="ECO:0000256" key="1">
    <source>
        <dbReference type="ARBA" id="ARBA00000968"/>
    </source>
</evidence>
<evidence type="ECO:0000313" key="13">
    <source>
        <dbReference type="Proteomes" id="UP000288812"/>
    </source>
</evidence>
<dbReference type="EC" id="2.5.1.9" evidence="4 9"/>
<dbReference type="PANTHER" id="PTHR21098">
    <property type="entry name" value="RIBOFLAVIN SYNTHASE ALPHA CHAIN"/>
    <property type="match status" value="1"/>
</dbReference>
<feature type="domain" description="Lumazine-binding" evidence="11">
    <location>
        <begin position="1"/>
        <end position="96"/>
    </location>
</feature>
<evidence type="ECO:0000256" key="2">
    <source>
        <dbReference type="ARBA" id="ARBA00002803"/>
    </source>
</evidence>
<comment type="catalytic activity">
    <reaction evidence="1">
        <text>2 6,7-dimethyl-8-(1-D-ribityl)lumazine + H(+) = 5-amino-6-(D-ribitylamino)uracil + riboflavin</text>
        <dbReference type="Rhea" id="RHEA:20772"/>
        <dbReference type="ChEBI" id="CHEBI:15378"/>
        <dbReference type="ChEBI" id="CHEBI:15934"/>
        <dbReference type="ChEBI" id="CHEBI:57986"/>
        <dbReference type="ChEBI" id="CHEBI:58201"/>
        <dbReference type="EC" id="2.5.1.9"/>
    </reaction>
</comment>
<proteinExistence type="predicted"/>
<dbReference type="CDD" id="cd00402">
    <property type="entry name" value="Riboflavin_synthase_like"/>
    <property type="match status" value="1"/>
</dbReference>
<evidence type="ECO:0000256" key="5">
    <source>
        <dbReference type="ARBA" id="ARBA00013950"/>
    </source>
</evidence>
<dbReference type="NCBIfam" id="TIGR00187">
    <property type="entry name" value="ribE"/>
    <property type="match status" value="1"/>
</dbReference>
<organism evidence="12 13">
    <name type="scientific">Anaerosphaera multitolerans</name>
    <dbReference type="NCBI Taxonomy" id="2487351"/>
    <lineage>
        <taxon>Bacteria</taxon>
        <taxon>Bacillati</taxon>
        <taxon>Bacillota</taxon>
        <taxon>Tissierellia</taxon>
        <taxon>Tissierellales</taxon>
        <taxon>Peptoniphilaceae</taxon>
        <taxon>Anaerosphaera</taxon>
    </lineage>
</organism>
<dbReference type="NCBIfam" id="NF006767">
    <property type="entry name" value="PRK09289.1"/>
    <property type="match status" value="1"/>
</dbReference>
<dbReference type="PANTHER" id="PTHR21098:SF12">
    <property type="entry name" value="RIBOFLAVIN SYNTHASE"/>
    <property type="match status" value="1"/>
</dbReference>
<reference evidence="12 13" key="1">
    <citation type="submission" date="2018-11" db="EMBL/GenBank/DDBJ databases">
        <title>Genome sequencing and assembly of Anaerosphaera sp. nov., GS7-6-2.</title>
        <authorList>
            <person name="Rettenmaier R."/>
            <person name="Liebl W."/>
            <person name="Zverlov V."/>
        </authorList>
    </citation>
    <scope>NUCLEOTIDE SEQUENCE [LARGE SCALE GENOMIC DNA]</scope>
    <source>
        <strain evidence="12 13">GS7-6-2</strain>
    </source>
</reference>
<feature type="domain" description="Lumazine-binding" evidence="11">
    <location>
        <begin position="97"/>
        <end position="193"/>
    </location>
</feature>
<dbReference type="InterPro" id="IPR001783">
    <property type="entry name" value="Lumazine-bd"/>
</dbReference>
<name>A0A437S5T4_9FIRM</name>
<evidence type="ECO:0000256" key="8">
    <source>
        <dbReference type="ARBA" id="ARBA00022737"/>
    </source>
</evidence>
<evidence type="ECO:0000256" key="7">
    <source>
        <dbReference type="ARBA" id="ARBA00022679"/>
    </source>
</evidence>
<gene>
    <name evidence="12" type="ORF">EF514_07835</name>
</gene>
<dbReference type="NCBIfam" id="NF009566">
    <property type="entry name" value="PRK13020.1"/>
    <property type="match status" value="1"/>
</dbReference>
<dbReference type="InterPro" id="IPR017938">
    <property type="entry name" value="Riboflavin_synthase-like_b-brl"/>
</dbReference>
<dbReference type="OrthoDB" id="9788537at2"/>
<feature type="repeat" description="Lumazine-binding" evidence="10">
    <location>
        <begin position="97"/>
        <end position="193"/>
    </location>
</feature>
<keyword evidence="13" id="KW-1185">Reference proteome</keyword>
<dbReference type="InterPro" id="IPR026017">
    <property type="entry name" value="Lumazine-bd_dom"/>
</dbReference>
<dbReference type="PIRSF" id="PIRSF000498">
    <property type="entry name" value="Riboflavin_syn_A"/>
    <property type="match status" value="1"/>
</dbReference>
<sequence length="214" mass="23578">MFTGLIEEVGKLQEVVKNGKGYRIKVQCNKVLEDIKIGASISTNGICLTVVEYGDNYYKADIMDVTAKLTGIHSITPGSLINLERALLPTDRLGGHILQGHVDCGGRVERITYGDNLFLLEISVPSEYVKYIVSKGSIGVNGISLTVAEISGNIFTLSIIPETLRETNLKELKEGDIVTVECDIIGKYVEKLMVQADDTKEKGITEEFLKKYDF</sequence>
<dbReference type="Gene3D" id="2.40.30.20">
    <property type="match status" value="2"/>
</dbReference>
<comment type="pathway">
    <text evidence="3">Cofactor biosynthesis; riboflavin biosynthesis; riboflavin from 2-hydroxy-3-oxobutyl phosphate and 5-amino-6-(D-ribitylamino)uracil: step 2/2.</text>
</comment>
<evidence type="ECO:0000256" key="3">
    <source>
        <dbReference type="ARBA" id="ARBA00004887"/>
    </source>
</evidence>
<dbReference type="Pfam" id="PF00677">
    <property type="entry name" value="Lum_binding"/>
    <property type="match status" value="2"/>
</dbReference>
<evidence type="ECO:0000259" key="11">
    <source>
        <dbReference type="PROSITE" id="PS51177"/>
    </source>
</evidence>
<evidence type="ECO:0000256" key="10">
    <source>
        <dbReference type="PROSITE-ProRule" id="PRU00524"/>
    </source>
</evidence>
<dbReference type="RefSeq" id="WP_127724880.1">
    <property type="nucleotide sequence ID" value="NZ_RLIH01000011.1"/>
</dbReference>